<dbReference type="Gene3D" id="2.60.40.10">
    <property type="entry name" value="Immunoglobulins"/>
    <property type="match status" value="2"/>
</dbReference>
<feature type="chain" id="PRO_5035865105" description="Ig-like domain-containing protein" evidence="2">
    <location>
        <begin position="20"/>
        <end position="267"/>
    </location>
</feature>
<feature type="domain" description="Ig-like" evidence="3">
    <location>
        <begin position="27"/>
        <end position="86"/>
    </location>
</feature>
<evidence type="ECO:0000259" key="3">
    <source>
        <dbReference type="PROSITE" id="PS50835"/>
    </source>
</evidence>
<dbReference type="Pfam" id="PF07679">
    <property type="entry name" value="I-set"/>
    <property type="match status" value="2"/>
</dbReference>
<dbReference type="PANTHER" id="PTHR10075">
    <property type="entry name" value="BASIGIN RELATED"/>
    <property type="match status" value="1"/>
</dbReference>
<evidence type="ECO:0000313" key="5">
    <source>
        <dbReference type="Proteomes" id="UP000694389"/>
    </source>
</evidence>
<dbReference type="SUPFAM" id="SSF48726">
    <property type="entry name" value="Immunoglobulin"/>
    <property type="match status" value="2"/>
</dbReference>
<accession>A0A8C4ELV7</accession>
<dbReference type="PROSITE" id="PS50835">
    <property type="entry name" value="IG_LIKE"/>
    <property type="match status" value="2"/>
</dbReference>
<evidence type="ECO:0000256" key="1">
    <source>
        <dbReference type="ARBA" id="ARBA00023319"/>
    </source>
</evidence>
<keyword evidence="1" id="KW-0393">Immunoglobulin domain</keyword>
<feature type="signal peptide" evidence="2">
    <location>
        <begin position="1"/>
        <end position="19"/>
    </location>
</feature>
<dbReference type="InterPro" id="IPR003598">
    <property type="entry name" value="Ig_sub2"/>
</dbReference>
<dbReference type="FunFam" id="2.60.40.10:FF:001306">
    <property type="entry name" value="Matrix remodeling associated 5"/>
    <property type="match status" value="1"/>
</dbReference>
<dbReference type="Proteomes" id="UP000694389">
    <property type="component" value="Unassembled WGS sequence"/>
</dbReference>
<dbReference type="Ensembl" id="ENSDLAT00005019827.2">
    <property type="protein sequence ID" value="ENSDLAP00005018386.2"/>
    <property type="gene ID" value="ENSDLAG00005008778.2"/>
</dbReference>
<dbReference type="CDD" id="cd00096">
    <property type="entry name" value="Ig"/>
    <property type="match status" value="1"/>
</dbReference>
<dbReference type="InterPro" id="IPR007110">
    <property type="entry name" value="Ig-like_dom"/>
</dbReference>
<protein>
    <recommendedName>
        <fullName evidence="3">Ig-like domain-containing protein</fullName>
    </recommendedName>
</protein>
<organism evidence="4 5">
    <name type="scientific">Dicentrarchus labrax</name>
    <name type="common">European seabass</name>
    <name type="synonym">Morone labrax</name>
    <dbReference type="NCBI Taxonomy" id="13489"/>
    <lineage>
        <taxon>Eukaryota</taxon>
        <taxon>Metazoa</taxon>
        <taxon>Chordata</taxon>
        <taxon>Craniata</taxon>
        <taxon>Vertebrata</taxon>
        <taxon>Euteleostomi</taxon>
        <taxon>Actinopterygii</taxon>
        <taxon>Neopterygii</taxon>
        <taxon>Teleostei</taxon>
        <taxon>Neoteleostei</taxon>
        <taxon>Acanthomorphata</taxon>
        <taxon>Eupercaria</taxon>
        <taxon>Moronidae</taxon>
        <taxon>Dicentrarchus</taxon>
    </lineage>
</organism>
<reference evidence="4" key="2">
    <citation type="submission" date="2025-09" db="UniProtKB">
        <authorList>
            <consortium name="Ensembl"/>
        </authorList>
    </citation>
    <scope>IDENTIFICATION</scope>
</reference>
<dbReference type="InterPro" id="IPR036179">
    <property type="entry name" value="Ig-like_dom_sf"/>
</dbReference>
<dbReference type="PANTHER" id="PTHR10075:SF100">
    <property type="entry name" value="FASCICLIN-2"/>
    <property type="match status" value="1"/>
</dbReference>
<keyword evidence="2" id="KW-0732">Signal</keyword>
<keyword evidence="5" id="KW-1185">Reference proteome</keyword>
<dbReference type="SMART" id="SM00408">
    <property type="entry name" value="IGc2"/>
    <property type="match status" value="2"/>
</dbReference>
<dbReference type="AlphaFoldDB" id="A0A8C4ELV7"/>
<proteinExistence type="predicted"/>
<dbReference type="GeneTree" id="ENSGT00940000159942"/>
<reference evidence="4" key="1">
    <citation type="submission" date="2025-08" db="UniProtKB">
        <authorList>
            <consortium name="Ensembl"/>
        </authorList>
    </citation>
    <scope>IDENTIFICATION</scope>
</reference>
<evidence type="ECO:0000313" key="4">
    <source>
        <dbReference type="Ensembl" id="ENSDLAP00005018386.2"/>
    </source>
</evidence>
<dbReference type="InterPro" id="IPR013783">
    <property type="entry name" value="Ig-like_fold"/>
</dbReference>
<dbReference type="InterPro" id="IPR003599">
    <property type="entry name" value="Ig_sub"/>
</dbReference>
<sequence length="267" mass="29578">CVLELFLFTIISLPHLLILTPLYPFKVDCVATGLPDPESDDSGIRNRRYVIFGNGTLFLQQMGKKDEGDYTCFAKNKLGKDEKKVSVKVGPNAPKIKLKSQSLLMAKIGESAKLSCQATGEPTPKIMWISPRNDVISMSSEKFQIMDDGTLVVRKVRLADEGKYACVARNSAGDDVKNMKLEVEPQEPFINGMKGKSTTKVLAISYQTALLDCRVEGKPEPRVWWVSPYGHSLPTPYLGTSPLLTKEPTSVKPPTLLAHLHYPTQLQ</sequence>
<dbReference type="InterPro" id="IPR013098">
    <property type="entry name" value="Ig_I-set"/>
</dbReference>
<name>A0A8C4ELV7_DICLA</name>
<dbReference type="SMART" id="SM00409">
    <property type="entry name" value="IG"/>
    <property type="match status" value="2"/>
</dbReference>
<feature type="domain" description="Ig-like" evidence="3">
    <location>
        <begin position="94"/>
        <end position="182"/>
    </location>
</feature>
<evidence type="ECO:0000256" key="2">
    <source>
        <dbReference type="SAM" id="SignalP"/>
    </source>
</evidence>